<comment type="caution">
    <text evidence="3">The sequence shown here is derived from an EMBL/GenBank/DDBJ whole genome shotgun (WGS) entry which is preliminary data.</text>
</comment>
<organism evidence="3 4">
    <name type="scientific">Agathobacter rectalis</name>
    <dbReference type="NCBI Taxonomy" id="39491"/>
    <lineage>
        <taxon>Bacteria</taxon>
        <taxon>Bacillati</taxon>
        <taxon>Bacillota</taxon>
        <taxon>Clostridia</taxon>
        <taxon>Lachnospirales</taxon>
        <taxon>Lachnospiraceae</taxon>
        <taxon>Agathobacter</taxon>
    </lineage>
</organism>
<feature type="transmembrane region" description="Helical" evidence="2">
    <location>
        <begin position="91"/>
        <end position="114"/>
    </location>
</feature>
<keyword evidence="2" id="KW-0812">Transmembrane</keyword>
<dbReference type="AlphaFoldDB" id="A0A415I9X2"/>
<evidence type="ECO:0000313" key="3">
    <source>
        <dbReference type="EMBL" id="RHL04439.1"/>
    </source>
</evidence>
<dbReference type="RefSeq" id="WP_118372017.1">
    <property type="nucleotide sequence ID" value="NZ_QROF01000006.1"/>
</dbReference>
<feature type="compositionally biased region" description="Low complexity" evidence="1">
    <location>
        <begin position="21"/>
        <end position="31"/>
    </location>
</feature>
<dbReference type="Proteomes" id="UP000286181">
    <property type="component" value="Unassembled WGS sequence"/>
</dbReference>
<protein>
    <submittedName>
        <fullName evidence="3">Uncharacterized protein</fullName>
    </submittedName>
</protein>
<evidence type="ECO:0000256" key="2">
    <source>
        <dbReference type="SAM" id="Phobius"/>
    </source>
</evidence>
<gene>
    <name evidence="3" type="ORF">DW038_08375</name>
</gene>
<reference evidence="3 4" key="1">
    <citation type="submission" date="2018-08" db="EMBL/GenBank/DDBJ databases">
        <title>A genome reference for cultivated species of the human gut microbiota.</title>
        <authorList>
            <person name="Zou Y."/>
            <person name="Xue W."/>
            <person name="Luo G."/>
        </authorList>
    </citation>
    <scope>NUCLEOTIDE SEQUENCE [LARGE SCALE GENOMIC DNA]</scope>
    <source>
        <strain evidence="3 4">AF39-14AC</strain>
    </source>
</reference>
<evidence type="ECO:0000313" key="4">
    <source>
        <dbReference type="Proteomes" id="UP000286181"/>
    </source>
</evidence>
<name>A0A415I9X2_9FIRM</name>
<proteinExistence type="predicted"/>
<sequence>MQNTGRNSNIDSNMGDDMDNDMNNNINTNVNEQPTQSDDKRLREMYDKLVGYEKTIHEQNQKRIKIGLRCIYIIPLFFLVLLMIVPDSSKLIFLVLWIVSLFAIAVYLIGVEYVDYKLQEKMNEISGRDAQCMSVSPVVQIDDRVQEIAERVEQRFDTMQQSKGEDAEQ</sequence>
<dbReference type="EMBL" id="QROF01000006">
    <property type="protein sequence ID" value="RHL04439.1"/>
    <property type="molecule type" value="Genomic_DNA"/>
</dbReference>
<feature type="region of interest" description="Disordered" evidence="1">
    <location>
        <begin position="1"/>
        <end position="38"/>
    </location>
</feature>
<keyword evidence="2" id="KW-0472">Membrane</keyword>
<feature type="transmembrane region" description="Helical" evidence="2">
    <location>
        <begin position="66"/>
        <end position="85"/>
    </location>
</feature>
<accession>A0A415I9X2</accession>
<keyword evidence="2" id="KW-1133">Transmembrane helix</keyword>
<evidence type="ECO:0000256" key="1">
    <source>
        <dbReference type="SAM" id="MobiDB-lite"/>
    </source>
</evidence>